<reference evidence="1" key="1">
    <citation type="submission" date="2024-03" db="EMBL/GenBank/DDBJ databases">
        <title>Diverse circular DNA viruses in blood, oral, and fecal samples of captive lemurs.</title>
        <authorList>
            <person name="Paietta E.N."/>
            <person name="Kraberger S."/>
            <person name="Lund M.C."/>
            <person name="Custer J.M."/>
            <person name="Vargas K.M."/>
            <person name="Ehmke E.E."/>
            <person name="Yoder A.D."/>
            <person name="Varsani A."/>
        </authorList>
    </citation>
    <scope>NUCLEOTIDE SEQUENCE</scope>
    <source>
        <strain evidence="1">Duke_24FS_1</strain>
    </source>
</reference>
<proteinExistence type="predicted"/>
<evidence type="ECO:0000313" key="1">
    <source>
        <dbReference type="EMBL" id="XCD04901.1"/>
    </source>
</evidence>
<sequence>MGINGNIRKVQRLFREEVHHKLMVMEMGDLNKMSEDIVSPSVVIQRSS</sequence>
<dbReference type="EMBL" id="PP511520">
    <property type="protein sequence ID" value="XCD04901.1"/>
    <property type="molecule type" value="Genomic_DNA"/>
</dbReference>
<organism evidence="1">
    <name type="scientific">Dulem virus 41</name>
    <dbReference type="NCBI Taxonomy" id="3145759"/>
    <lineage>
        <taxon>Viruses</taxon>
        <taxon>Duplodnaviria</taxon>
        <taxon>Heunggongvirae</taxon>
        <taxon>Uroviricota</taxon>
        <taxon>Caudoviricetes</taxon>
    </lineage>
</organism>
<accession>A0AAU8AY60</accession>
<protein>
    <submittedName>
        <fullName evidence="1">Uncharacterized protein</fullName>
    </submittedName>
</protein>
<name>A0AAU8AY60_9CAUD</name>